<dbReference type="AlphaFoldDB" id="M1P5Y5"/>
<proteinExistence type="predicted"/>
<feature type="signal peptide" evidence="1">
    <location>
        <begin position="1"/>
        <end position="22"/>
    </location>
</feature>
<dbReference type="HOGENOM" id="CLU_092687_0_0_7"/>
<dbReference type="OrthoDB" id="5422230at2"/>
<reference evidence="3" key="1">
    <citation type="journal article" date="2013" name="Stand. Genomic Sci.">
        <title>Complete genome sequence of Desulfocapsa sulfexigens, a marine deltaproteobacterium specialized in disproportionating inorganic sulfur compounds.</title>
        <authorList>
            <person name="Finster K.W."/>
            <person name="Kjeldsen K.U."/>
            <person name="Kube M."/>
            <person name="Reinhardt R."/>
            <person name="Mussmann M."/>
            <person name="Amann R."/>
            <person name="Schreiber L."/>
        </authorList>
    </citation>
    <scope>NUCLEOTIDE SEQUENCE [LARGE SCALE GENOMIC DNA]</scope>
    <source>
        <strain evidence="3">DSM 10523 / SB164P1</strain>
    </source>
</reference>
<dbReference type="EMBL" id="CP003985">
    <property type="protein sequence ID" value="AGF78883.1"/>
    <property type="molecule type" value="Genomic_DNA"/>
</dbReference>
<evidence type="ECO:0000256" key="1">
    <source>
        <dbReference type="SAM" id="SignalP"/>
    </source>
</evidence>
<dbReference type="RefSeq" id="WP_015404571.1">
    <property type="nucleotide sequence ID" value="NC_020304.1"/>
</dbReference>
<keyword evidence="1" id="KW-0732">Signal</keyword>
<organism evidence="2 3">
    <name type="scientific">Desulfocapsa sulfexigens (strain DSM 10523 / SB164P1)</name>
    <dbReference type="NCBI Taxonomy" id="1167006"/>
    <lineage>
        <taxon>Bacteria</taxon>
        <taxon>Pseudomonadati</taxon>
        <taxon>Thermodesulfobacteriota</taxon>
        <taxon>Desulfobulbia</taxon>
        <taxon>Desulfobulbales</taxon>
        <taxon>Desulfocapsaceae</taxon>
        <taxon>Desulfocapsa</taxon>
    </lineage>
</organism>
<name>M1P5Y5_DESSD</name>
<protein>
    <recommendedName>
        <fullName evidence="4">Lipoprotein</fullName>
    </recommendedName>
</protein>
<evidence type="ECO:0000313" key="3">
    <source>
        <dbReference type="Proteomes" id="UP000011721"/>
    </source>
</evidence>
<dbReference type="Proteomes" id="UP000011721">
    <property type="component" value="Chromosome"/>
</dbReference>
<evidence type="ECO:0008006" key="4">
    <source>
        <dbReference type="Google" id="ProtNLM"/>
    </source>
</evidence>
<accession>M1P5Y5</accession>
<feature type="chain" id="PRO_5004016067" description="Lipoprotein" evidence="1">
    <location>
        <begin position="23"/>
        <end position="223"/>
    </location>
</feature>
<dbReference type="KEGG" id="dsf:UWK_02343"/>
<dbReference type="PATRIC" id="fig|1167006.5.peg.2544"/>
<dbReference type="PROSITE" id="PS51257">
    <property type="entry name" value="PROKAR_LIPOPROTEIN"/>
    <property type="match status" value="1"/>
</dbReference>
<dbReference type="STRING" id="1167006.UWK_02343"/>
<sequence length="223" mass="24813">MRVVSILLLVFFLCSCSRIPQPASYAYSEQQKMQAAHHWDVLASDVANQINNRLIITDFVDKAVYVKTTCGDDASPCEQGQTTQFNEGFRDLLITRLVNFGVPTSLEKKVSDIEVNYKVQVVYHASNRYTLPPGTLSVITAAISVLRHAPSTIQMLALAAGIDIANSAGPVNGHYEVIITTSMVADEQYLFRTSDIYYINDPDFWHYQNAPTGKTIQMVSTIQ</sequence>
<dbReference type="eggNOG" id="ENOG5032YPT">
    <property type="taxonomic scope" value="Bacteria"/>
</dbReference>
<gene>
    <name evidence="2" type="ordered locus">UWK_02343</name>
</gene>
<evidence type="ECO:0000313" key="2">
    <source>
        <dbReference type="EMBL" id="AGF78883.1"/>
    </source>
</evidence>
<keyword evidence="3" id="KW-1185">Reference proteome</keyword>